<evidence type="ECO:0000313" key="5">
    <source>
        <dbReference type="EMBL" id="GEU86535.1"/>
    </source>
</evidence>
<dbReference type="Pfam" id="PF07727">
    <property type="entry name" value="RVT_2"/>
    <property type="match status" value="1"/>
</dbReference>
<dbReference type="GO" id="GO:0003676">
    <property type="term" value="F:nucleic acid binding"/>
    <property type="evidence" value="ECO:0007669"/>
    <property type="project" value="InterPro"/>
</dbReference>
<dbReference type="InterPro" id="IPR036397">
    <property type="entry name" value="RNaseH_sf"/>
</dbReference>
<feature type="region of interest" description="Disordered" evidence="3">
    <location>
        <begin position="313"/>
        <end position="349"/>
    </location>
</feature>
<accession>A0A6L2NPM2</accession>
<dbReference type="Gene3D" id="3.30.420.10">
    <property type="entry name" value="Ribonuclease H-like superfamily/Ribonuclease H"/>
    <property type="match status" value="1"/>
</dbReference>
<dbReference type="InterPro" id="IPR013103">
    <property type="entry name" value="RVT_2"/>
</dbReference>
<feature type="compositionally biased region" description="Pro residues" evidence="3">
    <location>
        <begin position="1328"/>
        <end position="1345"/>
    </location>
</feature>
<dbReference type="InterPro" id="IPR012337">
    <property type="entry name" value="RNaseH-like_sf"/>
</dbReference>
<dbReference type="GO" id="GO:0016787">
    <property type="term" value="F:hydrolase activity"/>
    <property type="evidence" value="ECO:0007669"/>
    <property type="project" value="UniProtKB-KW"/>
</dbReference>
<dbReference type="PROSITE" id="PS50994">
    <property type="entry name" value="INTEGRASE"/>
    <property type="match status" value="1"/>
</dbReference>
<feature type="domain" description="Integrase catalytic" evidence="4">
    <location>
        <begin position="647"/>
        <end position="744"/>
    </location>
</feature>
<reference evidence="5" key="1">
    <citation type="journal article" date="2019" name="Sci. Rep.">
        <title>Draft genome of Tanacetum cinerariifolium, the natural source of mosquito coil.</title>
        <authorList>
            <person name="Yamashiro T."/>
            <person name="Shiraishi A."/>
            <person name="Satake H."/>
            <person name="Nakayama K."/>
        </authorList>
    </citation>
    <scope>NUCLEOTIDE SEQUENCE</scope>
</reference>
<protein>
    <submittedName>
        <fullName evidence="5">Putative ribonuclease H-like domain-containing protein</fullName>
    </submittedName>
</protein>
<dbReference type="GO" id="GO:0015074">
    <property type="term" value="P:DNA integration"/>
    <property type="evidence" value="ECO:0007669"/>
    <property type="project" value="InterPro"/>
</dbReference>
<sequence length="1462" mass="164184">YSLWKVILNGDSSPPTRIADCVVQIVAPTTAKQRLAKKNKLKARGTLLMTLLDKHKLKFNIYNDAKSLTEAIEKRFGADLEEQSLDDLFNNLNIYEAEVKGSSPSSQNTQNISFVSSNNTDNTNESVNVAPSISAATSKATVSTLPNVDSLNDAMIYSFFASQSNSPQLNNEDLKQINPDDLEEMDLKWQMVMLIMRAGRFLKRAGRNLCANGTYSIGFDMSKVECYNCHIRCHFARKCRSPRYNRNKDTPRRTVPVEAEEEPTNYALMAYAFSGLSTSSGLDNKSSINKPSKDMSKTLRPDAPIVEDCISDSEDETEIESVPQQREPSFVKSSEHVNASKESVKKVENPKKAANLMTNNQKSRGFDNQVFNSQVFNCEELHSHESDNNVSKHPENDRYKTGEGYHDVPPPYTGTFLPPKPDLVIFNDPNANCISDSEDETKIKSVPQQREPSFVKSSEHVNASRESVKKVKNPKQAANLRTNNQKSRVRMTHPYSNRHVVPTTFLTRSRLVSLNVARPVPTAVPQSTMKSPRPVKHGTKGNAEKASAYLVWKPKYEVLDHVSRLTSASMTLKKFNYTDALGRSNGYSRHMTGNISFLSDFEEIDGGCVAFGGNPKGGKISATKDETSAILKTFITGIGNQINHKVKIIRCDNGTEFKNHDLNQFCGMKRFKREFSVAMTPQQNGVAERKNIILIEDAKTMLADSLLPIPFWAEAVNTAYYVQNRVLVTNPHNKTPYELLLSRSPSIKENLDACKVRKEIVSAQQYVMLPLWSIGSQDPQNTNDDDAFDVKENEIDVHVYANGADFEELSFNSTNRVNAVSAPVNAAELNSTNNTNSFNTTSASVNVVSLNFRIVGNSSFMDPFKYPDDPDMPELEDIVYSDDEEDVGAEADLSNLETNIPVRPILITRVYKDHLVNQIIGDLKSAPQTRNMTRMVKEQGGLHKINDEDFHTYIPKGKRAIGLKWVFRNKKDEKEVVIRNKARLVAQGHTQEEGIDYDEMDVKSDFLYETIEEEVYVCQPPRFEDPDYPNKVYKVVKALYGLHQAPRACQDKYVAEILRKFGFIDIKSASTPIETKKPLLKDPDGEHVDVHIYRSMIGSLMYLTSSRPDIIFVVCACARFQVTPKVSHLHAVKRIFRHFITTVSYELMLFSLTKVAAVNLMLLVKKVNDAVQLHALIDGKKVVVSEDIIRRELHLDDSNWVECFPNEEIFEELARMGYEKPPPKLAFYKAFFSTQWKFLIHTLVQCLSAKRTAWNEYTSHALTQKVFANIRRVEKGFSSVETPLFASMLVQPQPLAEEEVEMPIAPASPSPTSAPSPSLQYPTFTPHATPPQDPPSTPHDSPPQEQPTTTSDSSMSLITTLMVGTAQRVESSTDTAIDADEGITLVDVEKDEEVVAMDAELQERINQEEVNVMSKGVSATEPTVFDDEEVIMTMAQTLIKLKAEKAKLFDEQIAQKLHDKEV</sequence>
<comment type="caution">
    <text evidence="5">The sequence shown here is derived from an EMBL/GenBank/DDBJ whole genome shotgun (WGS) entry which is preliminary data.</text>
</comment>
<dbReference type="PANTHER" id="PTHR42648">
    <property type="entry name" value="TRANSPOSASE, PUTATIVE-RELATED"/>
    <property type="match status" value="1"/>
</dbReference>
<feature type="region of interest" description="Disordered" evidence="3">
    <location>
        <begin position="438"/>
        <end position="478"/>
    </location>
</feature>
<dbReference type="PANTHER" id="PTHR42648:SF32">
    <property type="entry name" value="RIBONUCLEASE H-LIKE DOMAIN, GAG-PRE-INTEGRASE DOMAIN PROTEIN-RELATED"/>
    <property type="match status" value="1"/>
</dbReference>
<dbReference type="InterPro" id="IPR001584">
    <property type="entry name" value="Integrase_cat-core"/>
</dbReference>
<name>A0A6L2NPM2_TANCI</name>
<evidence type="ECO:0000256" key="2">
    <source>
        <dbReference type="ARBA" id="ARBA00022801"/>
    </source>
</evidence>
<feature type="compositionally biased region" description="Basic and acidic residues" evidence="3">
    <location>
        <begin position="333"/>
        <end position="349"/>
    </location>
</feature>
<feature type="non-terminal residue" evidence="5">
    <location>
        <position position="1"/>
    </location>
</feature>
<keyword evidence="2" id="KW-0378">Hydrolase</keyword>
<feature type="compositionally biased region" description="Polar residues" evidence="3">
    <location>
        <begin position="1346"/>
        <end position="1355"/>
    </location>
</feature>
<dbReference type="SUPFAM" id="SSF53098">
    <property type="entry name" value="Ribonuclease H-like"/>
    <property type="match status" value="1"/>
</dbReference>
<dbReference type="GO" id="GO:0046872">
    <property type="term" value="F:metal ion binding"/>
    <property type="evidence" value="ECO:0007669"/>
    <property type="project" value="UniProtKB-KW"/>
</dbReference>
<proteinExistence type="predicted"/>
<dbReference type="EMBL" id="BKCJ010009345">
    <property type="protein sequence ID" value="GEU86535.1"/>
    <property type="molecule type" value="Genomic_DNA"/>
</dbReference>
<evidence type="ECO:0000256" key="1">
    <source>
        <dbReference type="ARBA" id="ARBA00022723"/>
    </source>
</evidence>
<feature type="region of interest" description="Disordered" evidence="3">
    <location>
        <begin position="1305"/>
        <end position="1355"/>
    </location>
</feature>
<feature type="compositionally biased region" description="Basic and acidic residues" evidence="3">
    <location>
        <begin position="457"/>
        <end position="469"/>
    </location>
</feature>
<gene>
    <name evidence="5" type="ORF">Tci_058513</name>
</gene>
<evidence type="ECO:0000256" key="3">
    <source>
        <dbReference type="SAM" id="MobiDB-lite"/>
    </source>
</evidence>
<evidence type="ECO:0000259" key="4">
    <source>
        <dbReference type="PROSITE" id="PS50994"/>
    </source>
</evidence>
<organism evidence="5">
    <name type="scientific">Tanacetum cinerariifolium</name>
    <name type="common">Dalmatian daisy</name>
    <name type="synonym">Chrysanthemum cinerariifolium</name>
    <dbReference type="NCBI Taxonomy" id="118510"/>
    <lineage>
        <taxon>Eukaryota</taxon>
        <taxon>Viridiplantae</taxon>
        <taxon>Streptophyta</taxon>
        <taxon>Embryophyta</taxon>
        <taxon>Tracheophyta</taxon>
        <taxon>Spermatophyta</taxon>
        <taxon>Magnoliopsida</taxon>
        <taxon>eudicotyledons</taxon>
        <taxon>Gunneridae</taxon>
        <taxon>Pentapetalae</taxon>
        <taxon>asterids</taxon>
        <taxon>campanulids</taxon>
        <taxon>Asterales</taxon>
        <taxon>Asteraceae</taxon>
        <taxon>Asteroideae</taxon>
        <taxon>Anthemideae</taxon>
        <taxon>Anthemidinae</taxon>
        <taxon>Tanacetum</taxon>
    </lineage>
</organism>
<keyword evidence="1" id="KW-0479">Metal-binding</keyword>
<dbReference type="InterPro" id="IPR039537">
    <property type="entry name" value="Retrotran_Ty1/copia-like"/>
</dbReference>